<evidence type="ECO:0000256" key="6">
    <source>
        <dbReference type="ARBA" id="ARBA00022918"/>
    </source>
</evidence>
<dbReference type="GO" id="GO:0008233">
    <property type="term" value="F:peptidase activity"/>
    <property type="evidence" value="ECO:0007669"/>
    <property type="project" value="UniProtKB-KW"/>
</dbReference>
<accession>A0A1Q3EM66</accession>
<dbReference type="GO" id="GO:0003964">
    <property type="term" value="F:RNA-directed DNA polymerase activity"/>
    <property type="evidence" value="ECO:0007669"/>
    <property type="project" value="UniProtKB-KW"/>
</dbReference>
<feature type="domain" description="Reverse transcriptase RNase H-like" evidence="7">
    <location>
        <begin position="39"/>
        <end position="144"/>
    </location>
</feature>
<keyword evidence="1" id="KW-0808">Transferase</keyword>
<keyword evidence="4" id="KW-0255">Endonuclease</keyword>
<protein>
    <submittedName>
        <fullName evidence="8">Protease</fullName>
    </submittedName>
</protein>
<dbReference type="SUPFAM" id="SSF56672">
    <property type="entry name" value="DNA/RNA polymerases"/>
    <property type="match status" value="1"/>
</dbReference>
<name>A0A1Q3EM66_LENED</name>
<reference evidence="8 9" key="2">
    <citation type="submission" date="2017-02" db="EMBL/GenBank/DDBJ databases">
        <title>A genome survey and senescence transcriptome analysis in Lentinula edodes.</title>
        <authorList>
            <person name="Sakamoto Y."/>
            <person name="Nakade K."/>
            <person name="Sato S."/>
            <person name="Yoshida Y."/>
            <person name="Miyazaki K."/>
            <person name="Natsume S."/>
            <person name="Konno N."/>
        </authorList>
    </citation>
    <scope>NUCLEOTIDE SEQUENCE [LARGE SCALE GENOMIC DNA]</scope>
    <source>
        <strain evidence="8 9">NBRC 111202</strain>
    </source>
</reference>
<sequence>MEAFKLANRWTLEHTKAFLALKKGLVLEPVLKAPRWDGSSFIITADGCKEGFAAVVAQRFEVVHPNGTTTYKTHPVGFALKRTLTSEQNYKPFLLEFAALKFGLDKFLDLIWGFPVEIEMDCQALQDVIANDKLNTVHSRWRDKVLAHHIMDVRHIPGKLNMVADGLSRMWEGQDRVMGDRSEWTVSEDWEAVTGLINDVFGVTIAKGMMGSEAVTDCKTLAEHFAEEPVFREVIDALRVLESPKDNKAKQRAKHKAACYMVEGN</sequence>
<dbReference type="AlphaFoldDB" id="A0A1Q3EM66"/>
<comment type="caution">
    <text evidence="8">The sequence shown here is derived from an EMBL/GenBank/DDBJ whole genome shotgun (WGS) entry which is preliminary data.</text>
</comment>
<keyword evidence="5" id="KW-0378">Hydrolase</keyword>
<dbReference type="InterPro" id="IPR041373">
    <property type="entry name" value="RT_RNaseH"/>
</dbReference>
<dbReference type="Proteomes" id="UP000188533">
    <property type="component" value="Unassembled WGS sequence"/>
</dbReference>
<evidence type="ECO:0000256" key="2">
    <source>
        <dbReference type="ARBA" id="ARBA00022695"/>
    </source>
</evidence>
<dbReference type="STRING" id="5353.A0A1Q3EM66"/>
<organism evidence="8 9">
    <name type="scientific">Lentinula edodes</name>
    <name type="common">Shiitake mushroom</name>
    <name type="synonym">Lentinus edodes</name>
    <dbReference type="NCBI Taxonomy" id="5353"/>
    <lineage>
        <taxon>Eukaryota</taxon>
        <taxon>Fungi</taxon>
        <taxon>Dikarya</taxon>
        <taxon>Basidiomycota</taxon>
        <taxon>Agaricomycotina</taxon>
        <taxon>Agaricomycetes</taxon>
        <taxon>Agaricomycetidae</taxon>
        <taxon>Agaricales</taxon>
        <taxon>Marasmiineae</taxon>
        <taxon>Omphalotaceae</taxon>
        <taxon>Lentinula</taxon>
    </lineage>
</organism>
<dbReference type="Pfam" id="PF17917">
    <property type="entry name" value="RT_RNaseH"/>
    <property type="match status" value="1"/>
</dbReference>
<evidence type="ECO:0000256" key="5">
    <source>
        <dbReference type="ARBA" id="ARBA00022801"/>
    </source>
</evidence>
<evidence type="ECO:0000256" key="4">
    <source>
        <dbReference type="ARBA" id="ARBA00022759"/>
    </source>
</evidence>
<gene>
    <name evidence="8" type="ORF">LENED_010344</name>
</gene>
<keyword evidence="6" id="KW-0695">RNA-directed DNA polymerase</keyword>
<dbReference type="InterPro" id="IPR043502">
    <property type="entry name" value="DNA/RNA_pol_sf"/>
</dbReference>
<keyword evidence="9" id="KW-1185">Reference proteome</keyword>
<keyword evidence="8" id="KW-0645">Protease</keyword>
<dbReference type="GO" id="GO:0006508">
    <property type="term" value="P:proteolysis"/>
    <property type="evidence" value="ECO:0007669"/>
    <property type="project" value="UniProtKB-KW"/>
</dbReference>
<evidence type="ECO:0000256" key="1">
    <source>
        <dbReference type="ARBA" id="ARBA00022679"/>
    </source>
</evidence>
<evidence type="ECO:0000313" key="9">
    <source>
        <dbReference type="Proteomes" id="UP000188533"/>
    </source>
</evidence>
<evidence type="ECO:0000259" key="7">
    <source>
        <dbReference type="Pfam" id="PF17917"/>
    </source>
</evidence>
<dbReference type="PANTHER" id="PTHR34072">
    <property type="entry name" value="ENZYMATIC POLYPROTEIN-RELATED"/>
    <property type="match status" value="1"/>
</dbReference>
<keyword evidence="2" id="KW-0548">Nucleotidyltransferase</keyword>
<evidence type="ECO:0000256" key="3">
    <source>
        <dbReference type="ARBA" id="ARBA00022722"/>
    </source>
</evidence>
<dbReference type="EMBL" id="BDGU01000615">
    <property type="protein sequence ID" value="GAW08290.1"/>
    <property type="molecule type" value="Genomic_DNA"/>
</dbReference>
<evidence type="ECO:0000313" key="8">
    <source>
        <dbReference type="EMBL" id="GAW08290.1"/>
    </source>
</evidence>
<reference evidence="8 9" key="1">
    <citation type="submission" date="2016-08" db="EMBL/GenBank/DDBJ databases">
        <authorList>
            <consortium name="Lentinula edodes genome sequencing consortium"/>
            <person name="Sakamoto Y."/>
            <person name="Nakade K."/>
            <person name="Sato S."/>
            <person name="Yoshida Y."/>
            <person name="Miyazaki K."/>
            <person name="Natsume S."/>
            <person name="Konno N."/>
        </authorList>
    </citation>
    <scope>NUCLEOTIDE SEQUENCE [LARGE SCALE GENOMIC DNA]</scope>
    <source>
        <strain evidence="8 9">NBRC 111202</strain>
    </source>
</reference>
<proteinExistence type="predicted"/>
<dbReference type="PANTHER" id="PTHR34072:SF52">
    <property type="entry name" value="RIBONUCLEASE H"/>
    <property type="match status" value="1"/>
</dbReference>
<keyword evidence="3" id="KW-0540">Nuclease</keyword>
<dbReference type="GO" id="GO:0004519">
    <property type="term" value="F:endonuclease activity"/>
    <property type="evidence" value="ECO:0007669"/>
    <property type="project" value="UniProtKB-KW"/>
</dbReference>